<evidence type="ECO:0000259" key="6">
    <source>
        <dbReference type="PROSITE" id="PS50111"/>
    </source>
</evidence>
<dbReference type="InterPro" id="IPR024478">
    <property type="entry name" value="HlyB_4HB_MCP"/>
</dbReference>
<dbReference type="FunFam" id="1.10.287.950:FF:000001">
    <property type="entry name" value="Methyl-accepting chemotaxis sensory transducer"/>
    <property type="match status" value="1"/>
</dbReference>
<evidence type="ECO:0000256" key="4">
    <source>
        <dbReference type="PROSITE-ProRule" id="PRU00284"/>
    </source>
</evidence>
<dbReference type="KEGG" id="gbm:Gbem_0728"/>
<reference evidence="8 9" key="2">
    <citation type="journal article" date="2010" name="BMC Genomics">
        <title>The genome of Geobacter bemidjiensis, exemplar for the subsurface clade of Geobacter species that predominate in Fe(III)-reducing subsurface environments.</title>
        <authorList>
            <person name="Aklujkar M."/>
            <person name="Young N.D."/>
            <person name="Holmes D."/>
            <person name="Chavan M."/>
            <person name="Risso C."/>
            <person name="Kiss H.E."/>
            <person name="Han C.S."/>
            <person name="Land M.L."/>
            <person name="Lovley D.R."/>
        </authorList>
    </citation>
    <scope>NUCLEOTIDE SEQUENCE [LARGE SCALE GENOMIC DNA]</scope>
    <source>
        <strain evidence="9">ATCC BAA-1014 / DSM 16622 / JCM 12645 / Bem</strain>
    </source>
</reference>
<sequence>MKIGVRLGACFGIIIVIMFSVTAFTGNRLSYINSRVKVIVEDKYPKTVLLNQVNENINVIARTLRNAVIVEDPVLAKKELERIPEISKSTVQCFEKLKKTATNPAELAAFKEIDAVRGPYKATQKELVALIEANSKAEAGALLLGRYRDVQREYIAAVKKMIDVQSNHLVDLGRNVEDAYKLARNLSILFSAIAMVLGGIFAYLVTRSITKPVENLVSVNARLAEGDLTAVPELHGCDELGLLADSTRKVVANMREVLGQVAQASTSVASASQRLQQTASAIATGAEDMVGQISTVAVASEEMAATSNDIACNCGMAAESSQATSSAAVKGSGVVDETIQGMGRIAEQVKESSRTVESLGVRSEQIGEIVGTIEDIADQTNLLALNAAIEAARAGEQGRGFAVVADEVRALAERTTRATREISGMIQNIQGETRAAVKAMEEGVAQVVKGAASSEQSGEALQEILQQVNELSMQINQVATAAAEQTATTNEITANVQRVSGVIQDTARGAGDTAAAAAQLAAHADQLQGLVRRFRLA</sequence>
<dbReference type="InterPro" id="IPR004089">
    <property type="entry name" value="MCPsignal_dom"/>
</dbReference>
<evidence type="ECO:0000259" key="7">
    <source>
        <dbReference type="PROSITE" id="PS50885"/>
    </source>
</evidence>
<reference evidence="8 9" key="1">
    <citation type="submission" date="2008-07" db="EMBL/GenBank/DDBJ databases">
        <title>Complete sequence of Geobacter bemidjiensis BEM.</title>
        <authorList>
            <consortium name="US DOE Joint Genome Institute"/>
            <person name="Lucas S."/>
            <person name="Copeland A."/>
            <person name="Lapidus A."/>
            <person name="Glavina del Rio T."/>
            <person name="Dalin E."/>
            <person name="Tice H."/>
            <person name="Bruce D."/>
            <person name="Goodwin L."/>
            <person name="Pitluck S."/>
            <person name="Kiss H."/>
            <person name="Brettin T."/>
            <person name="Detter J.C."/>
            <person name="Han C."/>
            <person name="Kuske C.R."/>
            <person name="Schmutz J."/>
            <person name="Larimer F."/>
            <person name="Land M."/>
            <person name="Hauser L."/>
            <person name="Kyrpides N."/>
            <person name="Lykidis A."/>
            <person name="Lovley D."/>
            <person name="Richardson P."/>
        </authorList>
    </citation>
    <scope>NUCLEOTIDE SEQUENCE [LARGE SCALE GENOMIC DNA]</scope>
    <source>
        <strain evidence="9">ATCC BAA-1014 / DSM 16622 / JCM 12645 / Bem</strain>
    </source>
</reference>
<dbReference type="CDD" id="cd06225">
    <property type="entry name" value="HAMP"/>
    <property type="match status" value="1"/>
</dbReference>
<feature type="transmembrane region" description="Helical" evidence="5">
    <location>
        <begin position="186"/>
        <end position="205"/>
    </location>
</feature>
<dbReference type="HOGENOM" id="CLU_000445_107_27_7"/>
<evidence type="ECO:0000313" key="8">
    <source>
        <dbReference type="EMBL" id="ACH37754.1"/>
    </source>
</evidence>
<dbReference type="InterPro" id="IPR004090">
    <property type="entry name" value="Chemotax_Me-accpt_rcpt"/>
</dbReference>
<feature type="domain" description="Methyl-accepting transducer" evidence="6">
    <location>
        <begin position="264"/>
        <end position="500"/>
    </location>
</feature>
<dbReference type="GO" id="GO:0016020">
    <property type="term" value="C:membrane"/>
    <property type="evidence" value="ECO:0007669"/>
    <property type="project" value="UniProtKB-SubCell"/>
</dbReference>
<dbReference type="PANTHER" id="PTHR32089:SF112">
    <property type="entry name" value="LYSOZYME-LIKE PROTEIN-RELATED"/>
    <property type="match status" value="1"/>
</dbReference>
<dbReference type="eggNOG" id="COG0840">
    <property type="taxonomic scope" value="Bacteria"/>
</dbReference>
<dbReference type="Pfam" id="PF00015">
    <property type="entry name" value="MCPsignal"/>
    <property type="match status" value="1"/>
</dbReference>
<keyword evidence="2 4" id="KW-0807">Transducer</keyword>
<dbReference type="PANTHER" id="PTHR32089">
    <property type="entry name" value="METHYL-ACCEPTING CHEMOTAXIS PROTEIN MCPB"/>
    <property type="match status" value="1"/>
</dbReference>
<evidence type="ECO:0000256" key="1">
    <source>
        <dbReference type="ARBA" id="ARBA00004370"/>
    </source>
</evidence>
<evidence type="ECO:0000256" key="3">
    <source>
        <dbReference type="ARBA" id="ARBA00029447"/>
    </source>
</evidence>
<protein>
    <submittedName>
        <fullName evidence="8">Methyl-accepting chemotaxis sensory transducer, class 40H</fullName>
    </submittedName>
</protein>
<dbReference type="EMBL" id="CP001124">
    <property type="protein sequence ID" value="ACH37754.1"/>
    <property type="molecule type" value="Genomic_DNA"/>
</dbReference>
<gene>
    <name evidence="8" type="primary">mcp40H-28</name>
    <name evidence="8" type="ordered locus">Gbem_0728</name>
</gene>
<dbReference type="GO" id="GO:0004888">
    <property type="term" value="F:transmembrane signaling receptor activity"/>
    <property type="evidence" value="ECO:0007669"/>
    <property type="project" value="InterPro"/>
</dbReference>
<evidence type="ECO:0000313" key="9">
    <source>
        <dbReference type="Proteomes" id="UP000008825"/>
    </source>
</evidence>
<feature type="domain" description="HAMP" evidence="7">
    <location>
        <begin position="207"/>
        <end position="259"/>
    </location>
</feature>
<keyword evidence="5" id="KW-0472">Membrane</keyword>
<dbReference type="PROSITE" id="PS50885">
    <property type="entry name" value="HAMP"/>
    <property type="match status" value="1"/>
</dbReference>
<dbReference type="InterPro" id="IPR047347">
    <property type="entry name" value="YvaQ-like_sensor"/>
</dbReference>
<dbReference type="SUPFAM" id="SSF58104">
    <property type="entry name" value="Methyl-accepting chemotaxis protein (MCP) signaling domain"/>
    <property type="match status" value="1"/>
</dbReference>
<dbReference type="CDD" id="cd11386">
    <property type="entry name" value="MCP_signal"/>
    <property type="match status" value="1"/>
</dbReference>
<dbReference type="Pfam" id="PF12729">
    <property type="entry name" value="4HB_MCP_1"/>
    <property type="match status" value="1"/>
</dbReference>
<name>B5EE16_CITBB</name>
<dbReference type="SMART" id="SM00304">
    <property type="entry name" value="HAMP"/>
    <property type="match status" value="1"/>
</dbReference>
<feature type="transmembrane region" description="Helical" evidence="5">
    <location>
        <begin position="6"/>
        <end position="25"/>
    </location>
</feature>
<keyword evidence="5" id="KW-0812">Transmembrane</keyword>
<comment type="subcellular location">
    <subcellularLocation>
        <location evidence="1">Membrane</location>
    </subcellularLocation>
</comment>
<dbReference type="Proteomes" id="UP000008825">
    <property type="component" value="Chromosome"/>
</dbReference>
<organism evidence="8 9">
    <name type="scientific">Citrifermentans bemidjiense (strain ATCC BAA-1014 / DSM 16622 / JCM 12645 / Bem)</name>
    <name type="common">Geobacter bemidjiensis</name>
    <dbReference type="NCBI Taxonomy" id="404380"/>
    <lineage>
        <taxon>Bacteria</taxon>
        <taxon>Pseudomonadati</taxon>
        <taxon>Thermodesulfobacteriota</taxon>
        <taxon>Desulfuromonadia</taxon>
        <taxon>Geobacterales</taxon>
        <taxon>Geobacteraceae</taxon>
        <taxon>Citrifermentans</taxon>
    </lineage>
</organism>
<dbReference type="SMART" id="SM00283">
    <property type="entry name" value="MA"/>
    <property type="match status" value="1"/>
</dbReference>
<dbReference type="OrthoDB" id="5337743at2"/>
<evidence type="ECO:0000256" key="2">
    <source>
        <dbReference type="ARBA" id="ARBA00023224"/>
    </source>
</evidence>
<keyword evidence="5" id="KW-1133">Transmembrane helix</keyword>
<evidence type="ECO:0000256" key="5">
    <source>
        <dbReference type="SAM" id="Phobius"/>
    </source>
</evidence>
<dbReference type="Gene3D" id="1.10.287.950">
    <property type="entry name" value="Methyl-accepting chemotaxis protein"/>
    <property type="match status" value="1"/>
</dbReference>
<comment type="similarity">
    <text evidence="3">Belongs to the methyl-accepting chemotaxis (MCP) protein family.</text>
</comment>
<dbReference type="Pfam" id="PF00672">
    <property type="entry name" value="HAMP"/>
    <property type="match status" value="1"/>
</dbReference>
<dbReference type="GO" id="GO:0006935">
    <property type="term" value="P:chemotaxis"/>
    <property type="evidence" value="ECO:0007669"/>
    <property type="project" value="InterPro"/>
</dbReference>
<dbReference type="PRINTS" id="PR00260">
    <property type="entry name" value="CHEMTRNSDUCR"/>
</dbReference>
<dbReference type="GO" id="GO:0007165">
    <property type="term" value="P:signal transduction"/>
    <property type="evidence" value="ECO:0007669"/>
    <property type="project" value="UniProtKB-KW"/>
</dbReference>
<dbReference type="CDD" id="cd19411">
    <property type="entry name" value="MCP2201-like_sensor"/>
    <property type="match status" value="1"/>
</dbReference>
<dbReference type="InterPro" id="IPR003660">
    <property type="entry name" value="HAMP_dom"/>
</dbReference>
<keyword evidence="9" id="KW-1185">Reference proteome</keyword>
<dbReference type="RefSeq" id="WP_012529162.1">
    <property type="nucleotide sequence ID" value="NC_011146.1"/>
</dbReference>
<proteinExistence type="inferred from homology"/>
<dbReference type="AlphaFoldDB" id="B5EE16"/>
<accession>B5EE16</accession>
<dbReference type="PROSITE" id="PS50111">
    <property type="entry name" value="CHEMOTAXIS_TRANSDUC_2"/>
    <property type="match status" value="1"/>
</dbReference>
<dbReference type="STRING" id="404380.Gbem_0728"/>